<comment type="similarity">
    <text evidence="2">Belongs to the IgaA family.</text>
</comment>
<accession>A0ABW7Q0D3</accession>
<keyword evidence="5 8" id="KW-0812">Transmembrane</keyword>
<dbReference type="EMBL" id="JBGFSN010000008">
    <property type="protein sequence ID" value="MFH8135863.1"/>
    <property type="molecule type" value="Genomic_DNA"/>
</dbReference>
<feature type="transmembrane region" description="Helical" evidence="8">
    <location>
        <begin position="212"/>
        <end position="228"/>
    </location>
</feature>
<evidence type="ECO:0000313" key="9">
    <source>
        <dbReference type="EMBL" id="MFH8135863.1"/>
    </source>
</evidence>
<evidence type="ECO:0000256" key="1">
    <source>
        <dbReference type="ARBA" id="ARBA00004429"/>
    </source>
</evidence>
<keyword evidence="3" id="KW-1003">Cell membrane</keyword>
<evidence type="ECO:0000256" key="2">
    <source>
        <dbReference type="ARBA" id="ARBA00009494"/>
    </source>
</evidence>
<feature type="transmembrane region" description="Helical" evidence="8">
    <location>
        <begin position="234"/>
        <end position="252"/>
    </location>
</feature>
<sequence>MSTILIILAVMLACSILAGIGFWYAMRHRPPLAKPLPFITPPHRKLTDEERSAVEKYVATFGKRKRRGSIAVPGEATAATSESLTLTSQSNNVYPVTRAITRYGLSTDDPQKWRYYLDAIEVHLPPLWEQYITDENYVELIKTQSMPLVISLNGHSLVNYAVEQQPLPSLVRPMSTNASIRKEESENVELLQVRKETPEEYSLSRPDGTREALTISFAFLLFFISLLVPGRFMSWLALLGVVMIAVSLWFLYRFPGEKGLREVHCLRGAPKRWGLFGESNQGQNNISLGIIDLIYPAHWQPYVAHDLGQITDIEIYLNRQVVRQGRFLSLQDEVRNFPVQRWRKNVVLACGSLLVLALLVSWIPLSMPLKLSLAWIKGTESIEVNGVDRLAAMSLNIGDSLKVSGTGMCSVPGNYQSNRSYAYMPFDCSAIYWNNAAPLPQPQSDIIDKASALLDATNKQLHPETNTDPKLNPQLASAIQKSGMILLDDFSELVLKTQDLCSLQQDCVRLKNALVNLGNAKDWDTLVHRADSGQLNGMNVLLRPVSAEALENLVNTATSTFFSRETRRAAENLNSPPPGGFLIISDEGHQLVNQPQPAVSLFDLDAPAQWSELQRMSGMLLHTPFAARGIITNISTDANGTRHIALHNEPDAMALWRYLATSLLLVVLIACALANGLLALRRIHRNRLRMADIQQYYDKCFNHHLSTMQSVRSLF</sequence>
<evidence type="ECO:0000256" key="8">
    <source>
        <dbReference type="SAM" id="Phobius"/>
    </source>
</evidence>
<keyword evidence="4" id="KW-0997">Cell inner membrane</keyword>
<reference evidence="9 10" key="1">
    <citation type="submission" date="2024-08" db="EMBL/GenBank/DDBJ databases">
        <title>Pantoea ronii - a newly identified human opportunistic pathogen.</title>
        <authorList>
            <person name="Keidar-Friedman D."/>
            <person name="Sorek N."/>
            <person name="Leshin-Carmel D."/>
            <person name="Tsur A."/>
            <person name="Amsalem M."/>
            <person name="Tolkach D."/>
            <person name="Brosh-Nissimov T."/>
        </authorList>
    </citation>
    <scope>NUCLEOTIDE SEQUENCE [LARGE SCALE GENOMIC DNA]</scope>
    <source>
        <strain evidence="9 10">AA23256</strain>
    </source>
</reference>
<evidence type="ECO:0000256" key="7">
    <source>
        <dbReference type="ARBA" id="ARBA00023136"/>
    </source>
</evidence>
<organism evidence="9 10">
    <name type="scientific">Pantoea osteomyelitidis</name>
    <dbReference type="NCBI Taxonomy" id="3230026"/>
    <lineage>
        <taxon>Bacteria</taxon>
        <taxon>Pseudomonadati</taxon>
        <taxon>Pseudomonadota</taxon>
        <taxon>Gammaproteobacteria</taxon>
        <taxon>Enterobacterales</taxon>
        <taxon>Erwiniaceae</taxon>
        <taxon>Pantoea</taxon>
    </lineage>
</organism>
<dbReference type="RefSeq" id="WP_397217070.1">
    <property type="nucleotide sequence ID" value="NZ_JBGFSN010000008.1"/>
</dbReference>
<comment type="subcellular location">
    <subcellularLocation>
        <location evidence="1">Cell inner membrane</location>
        <topology evidence="1">Multi-pass membrane protein</topology>
    </subcellularLocation>
</comment>
<protein>
    <submittedName>
        <fullName evidence="9">Intracellular growth attenuator family protein</fullName>
    </submittedName>
</protein>
<evidence type="ECO:0000313" key="10">
    <source>
        <dbReference type="Proteomes" id="UP001611251"/>
    </source>
</evidence>
<feature type="transmembrane region" description="Helical" evidence="8">
    <location>
        <begin position="655"/>
        <end position="680"/>
    </location>
</feature>
<evidence type="ECO:0000256" key="3">
    <source>
        <dbReference type="ARBA" id="ARBA00022475"/>
    </source>
</evidence>
<name>A0ABW7Q0D3_9GAMM</name>
<proteinExistence type="inferred from homology"/>
<feature type="transmembrane region" description="Helical" evidence="8">
    <location>
        <begin position="6"/>
        <end position="26"/>
    </location>
</feature>
<comment type="caution">
    <text evidence="9">The sequence shown here is derived from an EMBL/GenBank/DDBJ whole genome shotgun (WGS) entry which is preliminary data.</text>
</comment>
<keyword evidence="7 8" id="KW-0472">Membrane</keyword>
<evidence type="ECO:0000256" key="4">
    <source>
        <dbReference type="ARBA" id="ARBA00022519"/>
    </source>
</evidence>
<keyword evidence="10" id="KW-1185">Reference proteome</keyword>
<dbReference type="Proteomes" id="UP001611251">
    <property type="component" value="Unassembled WGS sequence"/>
</dbReference>
<dbReference type="Pfam" id="PF07095">
    <property type="entry name" value="IgaA"/>
    <property type="match status" value="1"/>
</dbReference>
<dbReference type="InterPro" id="IPR010771">
    <property type="entry name" value="IgaA"/>
</dbReference>
<feature type="transmembrane region" description="Helical" evidence="8">
    <location>
        <begin position="345"/>
        <end position="365"/>
    </location>
</feature>
<evidence type="ECO:0000256" key="5">
    <source>
        <dbReference type="ARBA" id="ARBA00022692"/>
    </source>
</evidence>
<evidence type="ECO:0000256" key="6">
    <source>
        <dbReference type="ARBA" id="ARBA00022989"/>
    </source>
</evidence>
<keyword evidence="6 8" id="KW-1133">Transmembrane helix</keyword>
<gene>
    <name evidence="9" type="ORF">ABU178_17045</name>
</gene>